<evidence type="ECO:0000256" key="4">
    <source>
        <dbReference type="ARBA" id="ARBA00023284"/>
    </source>
</evidence>
<keyword evidence="5" id="KW-0175">Coiled coil</keyword>
<dbReference type="GO" id="GO:0030313">
    <property type="term" value="C:cell envelope"/>
    <property type="evidence" value="ECO:0007669"/>
    <property type="project" value="UniProtKB-SubCell"/>
</dbReference>
<dbReference type="Pfam" id="PF14289">
    <property type="entry name" value="DUF4369"/>
    <property type="match status" value="1"/>
</dbReference>
<dbReference type="PANTHER" id="PTHR42852:SF6">
    <property type="entry name" value="THIOL:DISULFIDE INTERCHANGE PROTEIN DSBE"/>
    <property type="match status" value="1"/>
</dbReference>
<feature type="signal peptide" evidence="6">
    <location>
        <begin position="1"/>
        <end position="18"/>
    </location>
</feature>
<dbReference type="InterPro" id="IPR013766">
    <property type="entry name" value="Thioredoxin_domain"/>
</dbReference>
<dbReference type="PROSITE" id="PS51352">
    <property type="entry name" value="THIOREDOXIN_2"/>
    <property type="match status" value="1"/>
</dbReference>
<comment type="subcellular location">
    <subcellularLocation>
        <location evidence="1">Cell envelope</location>
    </subcellularLocation>
</comment>
<accession>A0A1G9V548</accession>
<organism evidence="8 9">
    <name type="scientific">Siphonobacter aquaeclarae</name>
    <dbReference type="NCBI Taxonomy" id="563176"/>
    <lineage>
        <taxon>Bacteria</taxon>
        <taxon>Pseudomonadati</taxon>
        <taxon>Bacteroidota</taxon>
        <taxon>Cytophagia</taxon>
        <taxon>Cytophagales</taxon>
        <taxon>Cytophagaceae</taxon>
        <taxon>Siphonobacter</taxon>
    </lineage>
</organism>
<evidence type="ECO:0000259" key="7">
    <source>
        <dbReference type="PROSITE" id="PS51352"/>
    </source>
</evidence>
<keyword evidence="3" id="KW-1015">Disulfide bond</keyword>
<dbReference type="GO" id="GO:0016209">
    <property type="term" value="F:antioxidant activity"/>
    <property type="evidence" value="ECO:0007669"/>
    <property type="project" value="InterPro"/>
</dbReference>
<evidence type="ECO:0000313" key="9">
    <source>
        <dbReference type="Proteomes" id="UP000198901"/>
    </source>
</evidence>
<dbReference type="GO" id="GO:0016491">
    <property type="term" value="F:oxidoreductase activity"/>
    <property type="evidence" value="ECO:0007669"/>
    <property type="project" value="InterPro"/>
</dbReference>
<keyword evidence="2" id="KW-0201">Cytochrome c-type biogenesis</keyword>
<proteinExistence type="predicted"/>
<dbReference type="InterPro" id="IPR050553">
    <property type="entry name" value="Thioredoxin_ResA/DsbE_sf"/>
</dbReference>
<evidence type="ECO:0000256" key="1">
    <source>
        <dbReference type="ARBA" id="ARBA00004196"/>
    </source>
</evidence>
<evidence type="ECO:0000256" key="3">
    <source>
        <dbReference type="ARBA" id="ARBA00023157"/>
    </source>
</evidence>
<dbReference type="EMBL" id="FNGS01000008">
    <property type="protein sequence ID" value="SDM67292.1"/>
    <property type="molecule type" value="Genomic_DNA"/>
</dbReference>
<dbReference type="InterPro" id="IPR025380">
    <property type="entry name" value="DUF4369"/>
</dbReference>
<dbReference type="Gene3D" id="3.40.30.10">
    <property type="entry name" value="Glutaredoxin"/>
    <property type="match status" value="1"/>
</dbReference>
<dbReference type="SUPFAM" id="SSF52833">
    <property type="entry name" value="Thioredoxin-like"/>
    <property type="match status" value="1"/>
</dbReference>
<evidence type="ECO:0000256" key="2">
    <source>
        <dbReference type="ARBA" id="ARBA00022748"/>
    </source>
</evidence>
<keyword evidence="6" id="KW-0732">Signal</keyword>
<evidence type="ECO:0000313" key="8">
    <source>
        <dbReference type="EMBL" id="SDM67292.1"/>
    </source>
</evidence>
<dbReference type="InterPro" id="IPR000866">
    <property type="entry name" value="AhpC/TSA"/>
</dbReference>
<dbReference type="AlphaFoldDB" id="A0A1G9V548"/>
<dbReference type="InterPro" id="IPR036249">
    <property type="entry name" value="Thioredoxin-like_sf"/>
</dbReference>
<reference evidence="8 9" key="1">
    <citation type="submission" date="2016-10" db="EMBL/GenBank/DDBJ databases">
        <authorList>
            <person name="de Groot N.N."/>
        </authorList>
    </citation>
    <scope>NUCLEOTIDE SEQUENCE [LARGE SCALE GENOMIC DNA]</scope>
    <source>
        <strain evidence="8 9">DSM 21668</strain>
    </source>
</reference>
<protein>
    <submittedName>
        <fullName evidence="8">Peroxiredoxin</fullName>
    </submittedName>
</protein>
<feature type="coiled-coil region" evidence="5">
    <location>
        <begin position="126"/>
        <end position="153"/>
    </location>
</feature>
<dbReference type="RefSeq" id="WP_093207092.1">
    <property type="nucleotide sequence ID" value="NZ_FNGS01000008.1"/>
</dbReference>
<dbReference type="PROSITE" id="PS00194">
    <property type="entry name" value="THIOREDOXIN_1"/>
    <property type="match status" value="1"/>
</dbReference>
<feature type="domain" description="Thioredoxin" evidence="7">
    <location>
        <begin position="233"/>
        <end position="371"/>
    </location>
</feature>
<sequence length="371" mass="40991">MKRVLAGLLVSLSVQAFAQDGYKIEGTVRNPNPGEKAYLAFINDRGVAVKLDSSAIADGKFRISGKATDGGGFYRLNVGGLPPAILLIEGGETLLVETDAKAAGKPVTKVTGSKNMEYFQRLNAINEGFKAKVDKLNVAYEAANEKKDKVTKQKIEKQFEQEQAVVVQQVKTMIPEMGASLAALYATNFLNQEQDFAVFEQLADRFEKEKPDVRMYKAFVATVRRVQTSRKGLALGSPAPEINLPDANNKIVSLSSLRGKYVLIDFWAGWCGPCRRENPNVVRLYNQFKNKGFEVFGVSLDSDRKLWLDAIQKDGLTWTQVSDLKYFDSAAAVDYGIQHIPFTVLIDPKGNIVATELRGEALEAKLKELMP</sequence>
<name>A0A1G9V548_9BACT</name>
<dbReference type="GO" id="GO:0017004">
    <property type="term" value="P:cytochrome complex assembly"/>
    <property type="evidence" value="ECO:0007669"/>
    <property type="project" value="UniProtKB-KW"/>
</dbReference>
<keyword evidence="9" id="KW-1185">Reference proteome</keyword>
<gene>
    <name evidence="8" type="ORF">SAMN04488090_3967</name>
</gene>
<evidence type="ECO:0000256" key="6">
    <source>
        <dbReference type="SAM" id="SignalP"/>
    </source>
</evidence>
<dbReference type="Proteomes" id="UP000198901">
    <property type="component" value="Unassembled WGS sequence"/>
</dbReference>
<dbReference type="CDD" id="cd02966">
    <property type="entry name" value="TlpA_like_family"/>
    <property type="match status" value="1"/>
</dbReference>
<dbReference type="Pfam" id="PF00578">
    <property type="entry name" value="AhpC-TSA"/>
    <property type="match status" value="1"/>
</dbReference>
<dbReference type="PANTHER" id="PTHR42852">
    <property type="entry name" value="THIOL:DISULFIDE INTERCHANGE PROTEIN DSBE"/>
    <property type="match status" value="1"/>
</dbReference>
<feature type="chain" id="PRO_5011655697" evidence="6">
    <location>
        <begin position="19"/>
        <end position="371"/>
    </location>
</feature>
<keyword evidence="4" id="KW-0676">Redox-active center</keyword>
<evidence type="ECO:0000256" key="5">
    <source>
        <dbReference type="SAM" id="Coils"/>
    </source>
</evidence>
<dbReference type="OrthoDB" id="6399635at2"/>
<dbReference type="InterPro" id="IPR017937">
    <property type="entry name" value="Thioredoxin_CS"/>
</dbReference>
<dbReference type="STRING" id="563176.SAMN04488090_3967"/>